<evidence type="ECO:0000313" key="3">
    <source>
        <dbReference type="Proteomes" id="UP000290572"/>
    </source>
</evidence>
<sequence length="135" mass="14689">MLSEGPSLLSGIAVLRRSGSTKEWTWLPEAVVLERFRWDGRLVAVLRGRGGVAAVREGAEESAPFARRPEPAAVRHFGEEQGTADSLSAALKPEEPSPSAWRWRSMEPSTKGCPVPSHATHCYSDITVVSHVSKL</sequence>
<dbReference type="EMBL" id="QBIY01012432">
    <property type="protein sequence ID" value="RXN25090.1"/>
    <property type="molecule type" value="Genomic_DNA"/>
</dbReference>
<dbReference type="AlphaFoldDB" id="A0A498MWG4"/>
<evidence type="ECO:0000313" key="2">
    <source>
        <dbReference type="EMBL" id="RXN25090.1"/>
    </source>
</evidence>
<name>A0A498MWG4_LABRO</name>
<evidence type="ECO:0000256" key="1">
    <source>
        <dbReference type="SAM" id="MobiDB-lite"/>
    </source>
</evidence>
<organism evidence="2 3">
    <name type="scientific">Labeo rohita</name>
    <name type="common">Indian major carp</name>
    <name type="synonym">Cyprinus rohita</name>
    <dbReference type="NCBI Taxonomy" id="84645"/>
    <lineage>
        <taxon>Eukaryota</taxon>
        <taxon>Metazoa</taxon>
        <taxon>Chordata</taxon>
        <taxon>Craniata</taxon>
        <taxon>Vertebrata</taxon>
        <taxon>Euteleostomi</taxon>
        <taxon>Actinopterygii</taxon>
        <taxon>Neopterygii</taxon>
        <taxon>Teleostei</taxon>
        <taxon>Ostariophysi</taxon>
        <taxon>Cypriniformes</taxon>
        <taxon>Cyprinidae</taxon>
        <taxon>Labeoninae</taxon>
        <taxon>Labeonini</taxon>
        <taxon>Labeo</taxon>
    </lineage>
</organism>
<feature type="region of interest" description="Disordered" evidence="1">
    <location>
        <begin position="76"/>
        <end position="110"/>
    </location>
</feature>
<comment type="caution">
    <text evidence="2">The sequence shown here is derived from an EMBL/GenBank/DDBJ whole genome shotgun (WGS) entry which is preliminary data.</text>
</comment>
<keyword evidence="3" id="KW-1185">Reference proteome</keyword>
<dbReference type="Proteomes" id="UP000290572">
    <property type="component" value="Unassembled WGS sequence"/>
</dbReference>
<protein>
    <submittedName>
        <fullName evidence="2">Uncharacterized protein</fullName>
    </submittedName>
</protein>
<proteinExistence type="predicted"/>
<reference evidence="2 3" key="1">
    <citation type="submission" date="2018-03" db="EMBL/GenBank/DDBJ databases">
        <title>Draft genome sequence of Rohu Carp (Labeo rohita).</title>
        <authorList>
            <person name="Das P."/>
            <person name="Kushwaha B."/>
            <person name="Joshi C.G."/>
            <person name="Kumar D."/>
            <person name="Nagpure N.S."/>
            <person name="Sahoo L."/>
            <person name="Das S.P."/>
            <person name="Bit A."/>
            <person name="Patnaik S."/>
            <person name="Meher P.K."/>
            <person name="Jayasankar P."/>
            <person name="Koringa P.G."/>
            <person name="Patel N.V."/>
            <person name="Hinsu A.T."/>
            <person name="Kumar R."/>
            <person name="Pandey M."/>
            <person name="Agarwal S."/>
            <person name="Srivastava S."/>
            <person name="Singh M."/>
            <person name="Iquebal M.A."/>
            <person name="Jaiswal S."/>
            <person name="Angadi U.B."/>
            <person name="Kumar N."/>
            <person name="Raza M."/>
            <person name="Shah T.M."/>
            <person name="Rai A."/>
            <person name="Jena J.K."/>
        </authorList>
    </citation>
    <scope>NUCLEOTIDE SEQUENCE [LARGE SCALE GENOMIC DNA]</scope>
    <source>
        <strain evidence="2">DASCIFA01</strain>
        <tissue evidence="2">Testis</tissue>
    </source>
</reference>
<accession>A0A498MWG4</accession>
<gene>
    <name evidence="2" type="ORF">ROHU_005968</name>
</gene>